<dbReference type="RefSeq" id="WP_342322897.1">
    <property type="nucleotide sequence ID" value="NZ_CP151800.1"/>
</dbReference>
<dbReference type="InterPro" id="IPR025292">
    <property type="entry name" value="T3SS_LEE_assoc"/>
</dbReference>
<sequence>MLQLYRYMWQPARYASREWLHLLGFHPPDGWHYGDNPARDRALDQALRARLKPVAITGCLNDRQQRLASLAPRMVTYALGLGLMPLACSDYFMLPDYRQALLKWFTDDEIWRLYGWLGHTSNTRLSVQAMSTTAINIGTLALHRAARHNPVLHALLILLPPPQRALWPKVPQTALMFLESLL</sequence>
<evidence type="ECO:0000313" key="1">
    <source>
        <dbReference type="EMBL" id="WZV98285.1"/>
    </source>
</evidence>
<accession>A0ABZ3B4L3</accession>
<proteinExistence type="predicted"/>
<evidence type="ECO:0000313" key="2">
    <source>
        <dbReference type="Proteomes" id="UP001466893"/>
    </source>
</evidence>
<dbReference type="EMBL" id="CP151800">
    <property type="protein sequence ID" value="WZV98285.1"/>
    <property type="molecule type" value="Genomic_DNA"/>
</dbReference>
<name>A0ABZ3B4L3_9ENTR</name>
<reference evidence="1 2" key="1">
    <citation type="submission" date="2024-04" db="EMBL/GenBank/DDBJ databases">
        <title>Kosakonia calanthae sp. nov., a halophilic bacterium isolated from leaves of Calanthe tiplacata.</title>
        <authorList>
            <person name="Wu P."/>
        </authorList>
    </citation>
    <scope>NUCLEOTIDE SEQUENCE [LARGE SCALE GENOMIC DNA]</scope>
    <source>
        <strain evidence="1 2">BYX6</strain>
    </source>
</reference>
<keyword evidence="2" id="KW-1185">Reference proteome</keyword>
<protein>
    <submittedName>
        <fullName evidence="1">Type III secretion system domain-containing protein</fullName>
    </submittedName>
</protein>
<organism evidence="1 2">
    <name type="scientific">Kosakonia calanthes</name>
    <dbReference type="NCBI Taxonomy" id="3139408"/>
    <lineage>
        <taxon>Bacteria</taxon>
        <taxon>Pseudomonadati</taxon>
        <taxon>Pseudomonadota</taxon>
        <taxon>Gammaproteobacteria</taxon>
        <taxon>Enterobacterales</taxon>
        <taxon>Enterobacteriaceae</taxon>
        <taxon>Kosakonia</taxon>
    </lineage>
</organism>
<gene>
    <name evidence="1" type="ORF">AAEY27_22175</name>
</gene>
<dbReference type="Pfam" id="PF13327">
    <property type="entry name" value="T3SS_LEE_assoc"/>
    <property type="match status" value="1"/>
</dbReference>
<dbReference type="Proteomes" id="UP001466893">
    <property type="component" value="Chromosome"/>
</dbReference>